<name>A0A8S1A2G0_ARCPL</name>
<organism evidence="11 12">
    <name type="scientific">Arctia plantaginis</name>
    <name type="common">Wood tiger moth</name>
    <name type="synonym">Phalaena plantaginis</name>
    <dbReference type="NCBI Taxonomy" id="874455"/>
    <lineage>
        <taxon>Eukaryota</taxon>
        <taxon>Metazoa</taxon>
        <taxon>Ecdysozoa</taxon>
        <taxon>Arthropoda</taxon>
        <taxon>Hexapoda</taxon>
        <taxon>Insecta</taxon>
        <taxon>Pterygota</taxon>
        <taxon>Neoptera</taxon>
        <taxon>Endopterygota</taxon>
        <taxon>Lepidoptera</taxon>
        <taxon>Glossata</taxon>
        <taxon>Ditrysia</taxon>
        <taxon>Noctuoidea</taxon>
        <taxon>Erebidae</taxon>
        <taxon>Arctiinae</taxon>
        <taxon>Arctia</taxon>
    </lineage>
</organism>
<dbReference type="EMBL" id="CADEBD010000308">
    <property type="protein sequence ID" value="CAB3238837.1"/>
    <property type="molecule type" value="Genomic_DNA"/>
</dbReference>
<keyword evidence="4 10" id="KW-0812">Transmembrane</keyword>
<keyword evidence="7 10" id="KW-0472">Membrane</keyword>
<evidence type="ECO:0000256" key="4">
    <source>
        <dbReference type="ARBA" id="ARBA00022692"/>
    </source>
</evidence>
<keyword evidence="8" id="KW-0675">Receptor</keyword>
<keyword evidence="3" id="KW-0716">Sensory transduction</keyword>
<proteinExistence type="predicted"/>
<evidence type="ECO:0000256" key="2">
    <source>
        <dbReference type="ARBA" id="ARBA00022475"/>
    </source>
</evidence>
<evidence type="ECO:0000256" key="8">
    <source>
        <dbReference type="ARBA" id="ARBA00023170"/>
    </source>
</evidence>
<dbReference type="PANTHER" id="PTHR21137:SF35">
    <property type="entry name" value="ODORANT RECEPTOR 19A-RELATED"/>
    <property type="match status" value="1"/>
</dbReference>
<comment type="subcellular location">
    <subcellularLocation>
        <location evidence="1">Cell membrane</location>
        <topology evidence="1">Multi-pass membrane protein</topology>
    </subcellularLocation>
</comment>
<protein>
    <submittedName>
        <fullName evidence="11">Uncharacterized protein</fullName>
    </submittedName>
</protein>
<accession>A0A8S1A2G0</accession>
<dbReference type="GO" id="GO:0005886">
    <property type="term" value="C:plasma membrane"/>
    <property type="evidence" value="ECO:0007669"/>
    <property type="project" value="UniProtKB-SubCell"/>
</dbReference>
<feature type="transmembrane region" description="Helical" evidence="10">
    <location>
        <begin position="94"/>
        <end position="113"/>
    </location>
</feature>
<dbReference type="Pfam" id="PF02949">
    <property type="entry name" value="7tm_6"/>
    <property type="match status" value="1"/>
</dbReference>
<sequence>MLVGFDPLVPIFLLHVCGQIGLLEKRLDTIFAEFQDPKEIEEQLKKMIIKLQSLYKFVDSIKSCFTILYEFNIKLTTIALPLIAFQIIEDLRNHWINIEFVVVFVATMLHFFIPSYYSDLLMKKSDDFREAIYSSGWQKCPDKRVRQIILFMLTRARTPMGIRTVFYDINLDTFANMCHQSYSILNVLNAAWR</sequence>
<reference evidence="11 12" key="1">
    <citation type="submission" date="2020-04" db="EMBL/GenBank/DDBJ databases">
        <authorList>
            <person name="Wallbank WR R."/>
            <person name="Pardo Diaz C."/>
            <person name="Kozak K."/>
            <person name="Martin S."/>
            <person name="Jiggins C."/>
            <person name="Moest M."/>
            <person name="Warren A I."/>
            <person name="Byers J.R.P. K."/>
            <person name="Montejo-Kovacevich G."/>
            <person name="Yen C E."/>
        </authorList>
    </citation>
    <scope>NUCLEOTIDE SEQUENCE [LARGE SCALE GENOMIC DNA]</scope>
</reference>
<keyword evidence="2" id="KW-1003">Cell membrane</keyword>
<dbReference type="GO" id="GO:0007165">
    <property type="term" value="P:signal transduction"/>
    <property type="evidence" value="ECO:0007669"/>
    <property type="project" value="UniProtKB-KW"/>
</dbReference>
<keyword evidence="5" id="KW-0552">Olfaction</keyword>
<dbReference type="Proteomes" id="UP000494256">
    <property type="component" value="Unassembled WGS sequence"/>
</dbReference>
<evidence type="ECO:0000256" key="5">
    <source>
        <dbReference type="ARBA" id="ARBA00022725"/>
    </source>
</evidence>
<evidence type="ECO:0000256" key="3">
    <source>
        <dbReference type="ARBA" id="ARBA00022606"/>
    </source>
</evidence>
<feature type="transmembrane region" description="Helical" evidence="10">
    <location>
        <begin position="71"/>
        <end position="88"/>
    </location>
</feature>
<dbReference type="GO" id="GO:0005549">
    <property type="term" value="F:odorant binding"/>
    <property type="evidence" value="ECO:0007669"/>
    <property type="project" value="InterPro"/>
</dbReference>
<comment type="caution">
    <text evidence="11">The sequence shown here is derived from an EMBL/GenBank/DDBJ whole genome shotgun (WGS) entry which is preliminary data.</text>
</comment>
<keyword evidence="9" id="KW-0807">Transducer</keyword>
<dbReference type="PANTHER" id="PTHR21137">
    <property type="entry name" value="ODORANT RECEPTOR"/>
    <property type="match status" value="1"/>
</dbReference>
<evidence type="ECO:0000256" key="1">
    <source>
        <dbReference type="ARBA" id="ARBA00004651"/>
    </source>
</evidence>
<evidence type="ECO:0000256" key="6">
    <source>
        <dbReference type="ARBA" id="ARBA00022989"/>
    </source>
</evidence>
<evidence type="ECO:0000313" key="12">
    <source>
        <dbReference type="Proteomes" id="UP000494256"/>
    </source>
</evidence>
<dbReference type="OrthoDB" id="10250831at2759"/>
<dbReference type="AlphaFoldDB" id="A0A8S1A2G0"/>
<evidence type="ECO:0000313" key="11">
    <source>
        <dbReference type="EMBL" id="CAB3238837.1"/>
    </source>
</evidence>
<keyword evidence="6 10" id="KW-1133">Transmembrane helix</keyword>
<dbReference type="InterPro" id="IPR004117">
    <property type="entry name" value="7tm6_olfct_rcpt"/>
</dbReference>
<dbReference type="GO" id="GO:0004984">
    <property type="term" value="F:olfactory receptor activity"/>
    <property type="evidence" value="ECO:0007669"/>
    <property type="project" value="InterPro"/>
</dbReference>
<evidence type="ECO:0000256" key="7">
    <source>
        <dbReference type="ARBA" id="ARBA00023136"/>
    </source>
</evidence>
<evidence type="ECO:0000256" key="9">
    <source>
        <dbReference type="ARBA" id="ARBA00023224"/>
    </source>
</evidence>
<evidence type="ECO:0000256" key="10">
    <source>
        <dbReference type="SAM" id="Phobius"/>
    </source>
</evidence>
<gene>
    <name evidence="11" type="ORF">APLA_LOCUS8354</name>
</gene>